<name>A0A8J7KUB5_9ACTN</name>
<dbReference type="SUPFAM" id="SSF48452">
    <property type="entry name" value="TPR-like"/>
    <property type="match status" value="1"/>
</dbReference>
<evidence type="ECO:0000259" key="2">
    <source>
        <dbReference type="PROSITE" id="PS50943"/>
    </source>
</evidence>
<dbReference type="InterPro" id="IPR001387">
    <property type="entry name" value="Cro/C1-type_HTH"/>
</dbReference>
<dbReference type="RefSeq" id="WP_197008045.1">
    <property type="nucleotide sequence ID" value="NZ_BONS01000013.1"/>
</dbReference>
<protein>
    <submittedName>
        <fullName evidence="3">DNA-binding XRE family transcriptional regulator</fullName>
    </submittedName>
</protein>
<dbReference type="SUPFAM" id="SSF47413">
    <property type="entry name" value="lambda repressor-like DNA-binding domains"/>
    <property type="match status" value="1"/>
</dbReference>
<reference evidence="3" key="1">
    <citation type="submission" date="2020-11" db="EMBL/GenBank/DDBJ databases">
        <title>Sequencing the genomes of 1000 actinobacteria strains.</title>
        <authorList>
            <person name="Klenk H.-P."/>
        </authorList>
    </citation>
    <scope>NUCLEOTIDE SEQUENCE</scope>
    <source>
        <strain evidence="3">DSM 45356</strain>
    </source>
</reference>
<accession>A0A8J7KUB5</accession>
<proteinExistence type="predicted"/>
<dbReference type="PROSITE" id="PS50943">
    <property type="entry name" value="HTH_CROC1"/>
    <property type="match status" value="1"/>
</dbReference>
<sequence length="404" mass="43516">MRRPRTPLAARRRARGLSQESLAARLGVDRSTVARWEGARTAPQPVFRPRLAAELGWSPEELHAALAEVTPAETSGEWPGPWASDAVRPGPARRDGTTRHMPVRPRPVDEDAVLDLHDHLYDLATRYDTVASRHLVAPVTACHRAAVDLAGTTRDPALLPRVRTAAAEAAILLGRVVWDASARTDSVRALARFTEALGFASAADDHVTGTHALLRTSYVALYGDRDPLAGAAHARRAATSARHSPSLRALALLHVAEAHAMLGEARDCEATLDAAHALFADTDIDDVGRFLLDPAPFPRLAGACELRLGRPARSRALLEEAVDLPPTKTTTLILGTLARALTLERHLDAAVATLHRTVDQLAVHRGAAGTHATLAAVRDLDPWRTEPRVATLRDRLHTLGLLAP</sequence>
<dbReference type="InterPro" id="IPR011990">
    <property type="entry name" value="TPR-like_helical_dom_sf"/>
</dbReference>
<dbReference type="Gene3D" id="1.10.260.40">
    <property type="entry name" value="lambda repressor-like DNA-binding domains"/>
    <property type="match status" value="1"/>
</dbReference>
<keyword evidence="3" id="KW-0238">DNA-binding</keyword>
<dbReference type="CDD" id="cd00093">
    <property type="entry name" value="HTH_XRE"/>
    <property type="match status" value="1"/>
</dbReference>
<dbReference type="AlphaFoldDB" id="A0A8J7KUB5"/>
<gene>
    <name evidence="3" type="ORF">IW245_007851</name>
</gene>
<keyword evidence="4" id="KW-1185">Reference proteome</keyword>
<dbReference type="Pfam" id="PF01381">
    <property type="entry name" value="HTH_3"/>
    <property type="match status" value="1"/>
</dbReference>
<dbReference type="InterPro" id="IPR010982">
    <property type="entry name" value="Lambda_DNA-bd_dom_sf"/>
</dbReference>
<feature type="domain" description="HTH cro/C1-type" evidence="2">
    <location>
        <begin position="8"/>
        <end position="62"/>
    </location>
</feature>
<evidence type="ECO:0000256" key="1">
    <source>
        <dbReference type="SAM" id="MobiDB-lite"/>
    </source>
</evidence>
<organism evidence="3 4">
    <name type="scientific">Longispora fulva</name>
    <dbReference type="NCBI Taxonomy" id="619741"/>
    <lineage>
        <taxon>Bacteria</taxon>
        <taxon>Bacillati</taxon>
        <taxon>Actinomycetota</taxon>
        <taxon>Actinomycetes</taxon>
        <taxon>Micromonosporales</taxon>
        <taxon>Micromonosporaceae</taxon>
        <taxon>Longispora</taxon>
    </lineage>
</organism>
<feature type="region of interest" description="Disordered" evidence="1">
    <location>
        <begin position="72"/>
        <end position="105"/>
    </location>
</feature>
<evidence type="ECO:0000313" key="3">
    <source>
        <dbReference type="EMBL" id="MBG6141657.1"/>
    </source>
</evidence>
<dbReference type="Proteomes" id="UP000622552">
    <property type="component" value="Unassembled WGS sequence"/>
</dbReference>
<dbReference type="Gene3D" id="1.25.40.10">
    <property type="entry name" value="Tetratricopeptide repeat domain"/>
    <property type="match status" value="1"/>
</dbReference>
<dbReference type="SMART" id="SM00530">
    <property type="entry name" value="HTH_XRE"/>
    <property type="match status" value="1"/>
</dbReference>
<dbReference type="EMBL" id="JADOUF010000001">
    <property type="protein sequence ID" value="MBG6141657.1"/>
    <property type="molecule type" value="Genomic_DNA"/>
</dbReference>
<evidence type="ECO:0000313" key="4">
    <source>
        <dbReference type="Proteomes" id="UP000622552"/>
    </source>
</evidence>
<dbReference type="GO" id="GO:0003677">
    <property type="term" value="F:DNA binding"/>
    <property type="evidence" value="ECO:0007669"/>
    <property type="project" value="UniProtKB-KW"/>
</dbReference>
<comment type="caution">
    <text evidence="3">The sequence shown here is derived from an EMBL/GenBank/DDBJ whole genome shotgun (WGS) entry which is preliminary data.</text>
</comment>